<feature type="chain" id="PRO_5047143271" evidence="6">
    <location>
        <begin position="32"/>
        <end position="308"/>
    </location>
</feature>
<proteinExistence type="inferred from homology"/>
<accession>A0ABV1CT30</accession>
<dbReference type="PRINTS" id="PR00691">
    <property type="entry name" value="ADHESINB"/>
</dbReference>
<feature type="coiled-coil region" evidence="5">
    <location>
        <begin position="171"/>
        <end position="198"/>
    </location>
</feature>
<comment type="similarity">
    <text evidence="1 4">Belongs to the bacterial solute-binding protein 9 family.</text>
</comment>
<evidence type="ECO:0000256" key="3">
    <source>
        <dbReference type="ARBA" id="ARBA00022729"/>
    </source>
</evidence>
<comment type="caution">
    <text evidence="7">The sequence shown here is derived from an EMBL/GenBank/DDBJ whole genome shotgun (WGS) entry which is preliminary data.</text>
</comment>
<gene>
    <name evidence="7" type="ORF">WMO23_00985</name>
</gene>
<evidence type="ECO:0000313" key="8">
    <source>
        <dbReference type="Proteomes" id="UP001433088"/>
    </source>
</evidence>
<name>A0ABV1CT30_9FIRM</name>
<dbReference type="EMBL" id="JBBMEU010000003">
    <property type="protein sequence ID" value="MEQ2421315.1"/>
    <property type="molecule type" value="Genomic_DNA"/>
</dbReference>
<organism evidence="7 8">
    <name type="scientific">Megasphaera intestinihominis</name>
    <dbReference type="NCBI Taxonomy" id="3133159"/>
    <lineage>
        <taxon>Bacteria</taxon>
        <taxon>Bacillati</taxon>
        <taxon>Bacillota</taxon>
        <taxon>Negativicutes</taxon>
        <taxon>Veillonellales</taxon>
        <taxon>Veillonellaceae</taxon>
        <taxon>Megasphaera</taxon>
    </lineage>
</organism>
<evidence type="ECO:0000256" key="4">
    <source>
        <dbReference type="RuleBase" id="RU003512"/>
    </source>
</evidence>
<dbReference type="InterPro" id="IPR006129">
    <property type="entry name" value="AdhesinB"/>
</dbReference>
<dbReference type="PANTHER" id="PTHR42953">
    <property type="entry name" value="HIGH-AFFINITY ZINC UPTAKE SYSTEM PROTEIN ZNUA-RELATED"/>
    <property type="match status" value="1"/>
</dbReference>
<dbReference type="Pfam" id="PF01297">
    <property type="entry name" value="ZnuA"/>
    <property type="match status" value="1"/>
</dbReference>
<feature type="signal peptide" evidence="6">
    <location>
        <begin position="1"/>
        <end position="31"/>
    </location>
</feature>
<evidence type="ECO:0000256" key="5">
    <source>
        <dbReference type="SAM" id="Coils"/>
    </source>
</evidence>
<dbReference type="InterPro" id="IPR006127">
    <property type="entry name" value="ZnuA-like"/>
</dbReference>
<dbReference type="Proteomes" id="UP001433088">
    <property type="component" value="Unassembled WGS sequence"/>
</dbReference>
<dbReference type="CDD" id="cd01017">
    <property type="entry name" value="AdcA"/>
    <property type="match status" value="1"/>
</dbReference>
<keyword evidence="5" id="KW-0175">Coiled coil</keyword>
<evidence type="ECO:0000256" key="6">
    <source>
        <dbReference type="SAM" id="SignalP"/>
    </source>
</evidence>
<evidence type="ECO:0000256" key="2">
    <source>
        <dbReference type="ARBA" id="ARBA00022448"/>
    </source>
</evidence>
<reference evidence="7 8" key="1">
    <citation type="submission" date="2024-03" db="EMBL/GenBank/DDBJ databases">
        <title>Human intestinal bacterial collection.</title>
        <authorList>
            <person name="Pauvert C."/>
            <person name="Hitch T.C.A."/>
            <person name="Clavel T."/>
        </authorList>
    </citation>
    <scope>NUCLEOTIDE SEQUENCE [LARGE SCALE GENOMIC DNA]</scope>
    <source>
        <strain evidence="7 8">CLA-AA-H81</strain>
    </source>
</reference>
<keyword evidence="2 4" id="KW-0813">Transport</keyword>
<dbReference type="PANTHER" id="PTHR42953:SF3">
    <property type="entry name" value="HIGH-AFFINITY ZINC UPTAKE SYSTEM PROTEIN ZNUA"/>
    <property type="match status" value="1"/>
</dbReference>
<keyword evidence="8" id="KW-1185">Reference proteome</keyword>
<protein>
    <submittedName>
        <fullName evidence="7">Metal ABC transporter substrate-binding protein</fullName>
    </submittedName>
</protein>
<dbReference type="InterPro" id="IPR006128">
    <property type="entry name" value="Lipoprotein_PsaA-like"/>
</dbReference>
<evidence type="ECO:0000313" key="7">
    <source>
        <dbReference type="EMBL" id="MEQ2421315.1"/>
    </source>
</evidence>
<dbReference type="RefSeq" id="WP_020311666.1">
    <property type="nucleotide sequence ID" value="NZ_JBBMEU010000003.1"/>
</dbReference>
<keyword evidence="3 6" id="KW-0732">Signal</keyword>
<dbReference type="InterPro" id="IPR050492">
    <property type="entry name" value="Bact_metal-bind_prot9"/>
</dbReference>
<sequence length="308" mass="33828">MLLHTLNRLARYGMVLAACLCIIGLAGCGPAADVPDDGKLKVAVTFDALKEFTQAVGGDKVDVYTLIPDGTEPHEFQPTTQTIKHLGKSQLFVYSGLGMEPWAPKVVEAAKNTSLHTVNASQGVTPIALTDEEDVKEHGAYDPHIWLSLVNAQIEVSNIAAALAEADPANADYYRNNAANYKKQLQALQDEYARKFASVPRKDFVTGHAAFAYLCRDFGLTQHSVESVFSSGEPSARQLARLADYCRANDVRTIFVEDMVSPKTSETLAREVGARVETIHTIETSEDDESYLDRMRDNLEKIYASSLR</sequence>
<dbReference type="SUPFAM" id="SSF53807">
    <property type="entry name" value="Helical backbone' metal receptor"/>
    <property type="match status" value="1"/>
</dbReference>
<dbReference type="PRINTS" id="PR00690">
    <property type="entry name" value="ADHESNFAMILY"/>
</dbReference>
<dbReference type="Gene3D" id="3.40.50.1980">
    <property type="entry name" value="Nitrogenase molybdenum iron protein domain"/>
    <property type="match status" value="2"/>
</dbReference>
<evidence type="ECO:0000256" key="1">
    <source>
        <dbReference type="ARBA" id="ARBA00011028"/>
    </source>
</evidence>